<dbReference type="AlphaFoldDB" id="A0A4P1RH20"/>
<dbReference type="Gramene" id="OIW10695">
    <property type="protein sequence ID" value="OIW10695"/>
    <property type="gene ID" value="TanjilG_16067"/>
</dbReference>
<organism evidence="1 2">
    <name type="scientific">Lupinus angustifolius</name>
    <name type="common">Narrow-leaved blue lupine</name>
    <dbReference type="NCBI Taxonomy" id="3871"/>
    <lineage>
        <taxon>Eukaryota</taxon>
        <taxon>Viridiplantae</taxon>
        <taxon>Streptophyta</taxon>
        <taxon>Embryophyta</taxon>
        <taxon>Tracheophyta</taxon>
        <taxon>Spermatophyta</taxon>
        <taxon>Magnoliopsida</taxon>
        <taxon>eudicotyledons</taxon>
        <taxon>Gunneridae</taxon>
        <taxon>Pentapetalae</taxon>
        <taxon>rosids</taxon>
        <taxon>fabids</taxon>
        <taxon>Fabales</taxon>
        <taxon>Fabaceae</taxon>
        <taxon>Papilionoideae</taxon>
        <taxon>50 kb inversion clade</taxon>
        <taxon>genistoids sensu lato</taxon>
        <taxon>core genistoids</taxon>
        <taxon>Genisteae</taxon>
        <taxon>Lupinus</taxon>
    </lineage>
</organism>
<reference evidence="1 2" key="1">
    <citation type="journal article" date="2017" name="Plant Biotechnol. J.">
        <title>A comprehensive draft genome sequence for lupin (Lupinus angustifolius), an emerging health food: insights into plant-microbe interactions and legume evolution.</title>
        <authorList>
            <person name="Hane J.K."/>
            <person name="Ming Y."/>
            <person name="Kamphuis L.G."/>
            <person name="Nelson M.N."/>
            <person name="Garg G."/>
            <person name="Atkins C.A."/>
            <person name="Bayer P.E."/>
            <person name="Bravo A."/>
            <person name="Bringans S."/>
            <person name="Cannon S."/>
            <person name="Edwards D."/>
            <person name="Foley R."/>
            <person name="Gao L.L."/>
            <person name="Harrison M.J."/>
            <person name="Huang W."/>
            <person name="Hurgobin B."/>
            <person name="Li S."/>
            <person name="Liu C.W."/>
            <person name="McGrath A."/>
            <person name="Morahan G."/>
            <person name="Murray J."/>
            <person name="Weller J."/>
            <person name="Jian J."/>
            <person name="Singh K.B."/>
        </authorList>
    </citation>
    <scope>NUCLEOTIDE SEQUENCE [LARGE SCALE GENOMIC DNA]</scope>
    <source>
        <strain evidence="2">cv. Tanjil</strain>
        <tissue evidence="1">Whole plant</tissue>
    </source>
</reference>
<dbReference type="Proteomes" id="UP000188354">
    <property type="component" value="Chromosome LG06"/>
</dbReference>
<evidence type="ECO:0000313" key="1">
    <source>
        <dbReference type="EMBL" id="OIW10695.1"/>
    </source>
</evidence>
<keyword evidence="2" id="KW-1185">Reference proteome</keyword>
<proteinExistence type="predicted"/>
<evidence type="ECO:0000313" key="2">
    <source>
        <dbReference type="Proteomes" id="UP000188354"/>
    </source>
</evidence>
<protein>
    <submittedName>
        <fullName evidence="1">Uncharacterized protein</fullName>
    </submittedName>
</protein>
<accession>A0A4P1RH20</accession>
<name>A0A4P1RH20_LUPAN</name>
<dbReference type="EMBL" id="CM007366">
    <property type="protein sequence ID" value="OIW10695.1"/>
    <property type="molecule type" value="Genomic_DNA"/>
</dbReference>
<sequence>MVSKELPRLLLQLQFVFYRDSTTEPNPKACSETTLEFLTLLLPPPTTTTLSSLTQVLHKVRLGIPNVCMSNHHKLDGTTPSMQFSFRCCEILARKNGSCGFLGHQHV</sequence>
<gene>
    <name evidence="1" type="ORF">TanjilG_16067</name>
</gene>